<dbReference type="EMBL" id="SMBX01000002">
    <property type="protein sequence ID" value="TCV01330.1"/>
    <property type="molecule type" value="Genomic_DNA"/>
</dbReference>
<reference evidence="1 2" key="1">
    <citation type="submission" date="2019-03" db="EMBL/GenBank/DDBJ databases">
        <title>Genomic Encyclopedia of Type Strains, Phase IV (KMG-IV): sequencing the most valuable type-strain genomes for metagenomic binning, comparative biology and taxonomic classification.</title>
        <authorList>
            <person name="Goeker M."/>
        </authorList>
    </citation>
    <scope>NUCLEOTIDE SEQUENCE [LARGE SCALE GENOMIC DNA]</scope>
    <source>
        <strain evidence="1 2">DSM 100048</strain>
    </source>
</reference>
<dbReference type="AlphaFoldDB" id="A0A4V2VS75"/>
<dbReference type="OrthoDB" id="5291868at2"/>
<dbReference type="InterPro" id="IPR021292">
    <property type="entry name" value="DUF2863"/>
</dbReference>
<dbReference type="Proteomes" id="UP000294692">
    <property type="component" value="Unassembled WGS sequence"/>
</dbReference>
<name>A0A4V2VS75_9BURK</name>
<keyword evidence="2" id="KW-1185">Reference proteome</keyword>
<accession>A0A4V2VS75</accession>
<evidence type="ECO:0000313" key="2">
    <source>
        <dbReference type="Proteomes" id="UP000294692"/>
    </source>
</evidence>
<comment type="caution">
    <text evidence="1">The sequence shown here is derived from an EMBL/GenBank/DDBJ whole genome shotgun (WGS) entry which is preliminary data.</text>
</comment>
<protein>
    <submittedName>
        <fullName evidence="1">Uncharacterized protein DUF2863</fullName>
    </submittedName>
</protein>
<proteinExistence type="predicted"/>
<organism evidence="1 2">
    <name type="scientific">Paracandidimonas soli</name>
    <dbReference type="NCBI Taxonomy" id="1917182"/>
    <lineage>
        <taxon>Bacteria</taxon>
        <taxon>Pseudomonadati</taxon>
        <taxon>Pseudomonadota</taxon>
        <taxon>Betaproteobacteria</taxon>
        <taxon>Burkholderiales</taxon>
        <taxon>Alcaligenaceae</taxon>
        <taxon>Paracandidimonas</taxon>
    </lineage>
</organism>
<dbReference type="RefSeq" id="WP_132473769.1">
    <property type="nucleotide sequence ID" value="NZ_JBHRVM010000001.1"/>
</dbReference>
<sequence>MSILSASRPARLSRDAQRLVFLAQALELSGSRIEDIYWEKLLLTHLDKLLRGRQNRTVETALEHLLSANSSAYEVLAEQAETASESLALTRSGVEYDVLLVSAPVLAWTRYQLPSVALNPSQQEALVAHLREHVVSADAKVAIVPYMIGFEQMPQSFHDTWAWTDRLGRQALGMSVEPHPAQRNPENDSMLADTQFLIAAVVVPKGEPVFRWQTSPDSIGPTRETCHKLWQQAAGEVLAPLYTACQTELLLPDAFYMTNREADRRIRPLSIMASVAWLQIATPFTAHQLRACIAACGNENVEEYRIGFSPLNSNDVIYGCIWPVLSREEAMADSIDSDQPSVSDEIAALLKQLDIHEIKRLPGILPSEFCEDCGAPYFPNALGEMLHPELPEDADTGPVQFH</sequence>
<gene>
    <name evidence="1" type="ORF">EV686_10238</name>
</gene>
<evidence type="ECO:0000313" key="1">
    <source>
        <dbReference type="EMBL" id="TCV01330.1"/>
    </source>
</evidence>
<dbReference type="Pfam" id="PF11062">
    <property type="entry name" value="DUF2863"/>
    <property type="match status" value="1"/>
</dbReference>